<dbReference type="Proteomes" id="UP000008820">
    <property type="component" value="Chromosome 3"/>
</dbReference>
<dbReference type="InterPro" id="IPR015943">
    <property type="entry name" value="WD40/YVTN_repeat-like_dom_sf"/>
</dbReference>
<evidence type="ECO:0000313" key="9">
    <source>
        <dbReference type="Proteomes" id="UP000008820"/>
    </source>
</evidence>
<dbReference type="VEuPathDB" id="VectorBase:AAEL015455"/>
<protein>
    <submittedName>
        <fullName evidence="8">WD_REPEATS_REGION domain-containing protein</fullName>
    </submittedName>
</protein>
<feature type="compositionally biased region" description="Basic and acidic residues" evidence="6">
    <location>
        <begin position="10"/>
        <end position="24"/>
    </location>
</feature>
<dbReference type="InterPro" id="IPR036322">
    <property type="entry name" value="WD40_repeat_dom_sf"/>
</dbReference>
<proteinExistence type="predicted"/>
<keyword evidence="2" id="KW-0698">rRNA processing</keyword>
<evidence type="ECO:0000313" key="8">
    <source>
        <dbReference type="EnsemblMetazoa" id="AAEL015455-PA"/>
    </source>
</evidence>
<name>A0A1S4G4V6_AEDAE</name>
<dbReference type="Pfam" id="PF00400">
    <property type="entry name" value="WD40"/>
    <property type="match status" value="1"/>
</dbReference>
<dbReference type="SMART" id="SM01033">
    <property type="entry name" value="BING4CT"/>
    <property type="match status" value="1"/>
</dbReference>
<reference evidence="8" key="2">
    <citation type="submission" date="2020-05" db="UniProtKB">
        <authorList>
            <consortium name="EnsemblMetazoa"/>
        </authorList>
    </citation>
    <scope>IDENTIFICATION</scope>
    <source>
        <strain evidence="8">LVP_AGWG</strain>
    </source>
</reference>
<comment type="subcellular location">
    <subcellularLocation>
        <location evidence="1">Nucleus</location>
        <location evidence="1">Nucleolus</location>
    </subcellularLocation>
</comment>
<reference evidence="8 9" key="1">
    <citation type="submission" date="2017-06" db="EMBL/GenBank/DDBJ databases">
        <title>Aedes aegypti genome working group (AGWG) sequencing and assembly.</title>
        <authorList>
            <consortium name="Aedes aegypti Genome Working Group (AGWG)"/>
            <person name="Matthews B.J."/>
        </authorList>
    </citation>
    <scope>NUCLEOTIDE SEQUENCE [LARGE SCALE GENOMIC DNA]</scope>
    <source>
        <strain evidence="8 9">LVP_AGWG</strain>
    </source>
</reference>
<evidence type="ECO:0000256" key="6">
    <source>
        <dbReference type="SAM" id="MobiDB-lite"/>
    </source>
</evidence>
<gene>
    <name evidence="8" type="primary">5568750</name>
</gene>
<dbReference type="Gene3D" id="2.130.10.10">
    <property type="entry name" value="YVTN repeat-like/Quinoprotein amine dehydrogenase"/>
    <property type="match status" value="1"/>
</dbReference>
<dbReference type="GO" id="GO:0000462">
    <property type="term" value="P:maturation of SSU-rRNA from tricistronic rRNA transcript (SSU-rRNA, 5.8S rRNA, LSU-rRNA)"/>
    <property type="evidence" value="ECO:0007669"/>
    <property type="project" value="TreeGrafter"/>
</dbReference>
<dbReference type="Pfam" id="PF08149">
    <property type="entry name" value="BING4CT"/>
    <property type="match status" value="1"/>
</dbReference>
<dbReference type="InterPro" id="IPR001680">
    <property type="entry name" value="WD40_rpt"/>
</dbReference>
<evidence type="ECO:0000256" key="1">
    <source>
        <dbReference type="ARBA" id="ARBA00004604"/>
    </source>
</evidence>
<evidence type="ECO:0000256" key="2">
    <source>
        <dbReference type="ARBA" id="ARBA00022552"/>
    </source>
</evidence>
<dbReference type="SMART" id="SM00320">
    <property type="entry name" value="WD40"/>
    <property type="match status" value="2"/>
</dbReference>
<dbReference type="FunFam" id="2.130.10.10:FF:000378">
    <property type="entry name" value="U3 small nucleolar RNA-associated protein 7"/>
    <property type="match status" value="1"/>
</dbReference>
<dbReference type="EnsemblMetazoa" id="AAEL015455-RA">
    <property type="protein sequence ID" value="AAEL015455-PA"/>
    <property type="gene ID" value="AAEL015455"/>
</dbReference>
<dbReference type="GO" id="GO:0030686">
    <property type="term" value="C:90S preribosome"/>
    <property type="evidence" value="ECO:0007669"/>
    <property type="project" value="TreeGrafter"/>
</dbReference>
<dbReference type="PANTHER" id="PTHR14085">
    <property type="entry name" value="WD-REPEAT PROTEIN BING4"/>
    <property type="match status" value="1"/>
</dbReference>
<dbReference type="PANTHER" id="PTHR14085:SF3">
    <property type="entry name" value="WD REPEAT-CONTAINING PROTEIN 46"/>
    <property type="match status" value="1"/>
</dbReference>
<accession>A0A1S4G4V6</accession>
<dbReference type="PROSITE" id="PS00678">
    <property type="entry name" value="WD_REPEATS_1"/>
    <property type="match status" value="1"/>
</dbReference>
<dbReference type="OrthoDB" id="10251154at2759"/>
<feature type="compositionally biased region" description="Polar residues" evidence="6">
    <location>
        <begin position="32"/>
        <end position="43"/>
    </location>
</feature>
<organism evidence="8 9">
    <name type="scientific">Aedes aegypti</name>
    <name type="common">Yellowfever mosquito</name>
    <name type="synonym">Culex aegypti</name>
    <dbReference type="NCBI Taxonomy" id="7159"/>
    <lineage>
        <taxon>Eukaryota</taxon>
        <taxon>Metazoa</taxon>
        <taxon>Ecdysozoa</taxon>
        <taxon>Arthropoda</taxon>
        <taxon>Hexapoda</taxon>
        <taxon>Insecta</taxon>
        <taxon>Pterygota</taxon>
        <taxon>Neoptera</taxon>
        <taxon>Endopterygota</taxon>
        <taxon>Diptera</taxon>
        <taxon>Nematocera</taxon>
        <taxon>Culicoidea</taxon>
        <taxon>Culicidae</taxon>
        <taxon>Culicinae</taxon>
        <taxon>Aedini</taxon>
        <taxon>Aedes</taxon>
        <taxon>Stegomyia</taxon>
    </lineage>
</organism>
<dbReference type="FunCoup" id="A0A1S4G4V6">
    <property type="interactions" value="2007"/>
</dbReference>
<dbReference type="AlphaFoldDB" id="A0A1S4G4V6"/>
<evidence type="ECO:0000256" key="5">
    <source>
        <dbReference type="ARBA" id="ARBA00023242"/>
    </source>
</evidence>
<dbReference type="InterPro" id="IPR040315">
    <property type="entry name" value="WDR46/Utp7"/>
</dbReference>
<dbReference type="SUPFAM" id="SSF50978">
    <property type="entry name" value="WD40 repeat-like"/>
    <property type="match status" value="1"/>
</dbReference>
<evidence type="ECO:0000256" key="4">
    <source>
        <dbReference type="ARBA" id="ARBA00022737"/>
    </source>
</evidence>
<dbReference type="InParanoid" id="A0A1S4G4V6"/>
<dbReference type="InterPro" id="IPR012952">
    <property type="entry name" value="BING4_C_dom"/>
</dbReference>
<dbReference type="GO" id="GO:0032040">
    <property type="term" value="C:small-subunit processome"/>
    <property type="evidence" value="ECO:0007669"/>
    <property type="project" value="TreeGrafter"/>
</dbReference>
<evidence type="ECO:0000256" key="3">
    <source>
        <dbReference type="ARBA" id="ARBA00022574"/>
    </source>
</evidence>
<evidence type="ECO:0000259" key="7">
    <source>
        <dbReference type="SMART" id="SM01033"/>
    </source>
</evidence>
<keyword evidence="3" id="KW-0853">WD repeat</keyword>
<dbReference type="InterPro" id="IPR019775">
    <property type="entry name" value="WD40_repeat_CS"/>
</dbReference>
<sequence length="605" mass="68170">MGKTPKPPKRYFDTATEEKATDKPKKIKSKSTDFSEGSTNATSGKVKKEFKPKLETDAMEVITVNDRHARPSGKKKHGLRKAQNKLEEVPVDPAALARYSRGQGVAVEGVKSKFQKIHQKRKDINIEFATEQAARAEILLNEEEGYLEVDDDELTTEVSQAEIVNNVDITTAAKHFNLQLEFGPYRMRYTKNGAYLLLGGKKGHVAAFNWVKKSLLCEMNVMESVHDVAWLMNQTMFAVAQKNWVHVYDSKGTELHCIKTMHRVSRLEYLPYHFLLNSINDEGYLSWMDVSIGKTVASYNTRLGNTNMMCQNPWNAVTCLGNSKGVVSMWSPSVRDPLAKMLCHSMPMTALTVDPTGIQLATAGLDRTIKIWDIRQLEGPLVTYKLQTAASGIDISQKGLMAISLGNICEIYKKPSVVQRDLKPYLRQRTSSTIANFRFCPYEDILGIATASGFTSIIVPGSGEPNFDSLEANPFQSLSQRREDEVHSLLEKIPSEFISLNPSQIGEVDVPSLKDRLESKAKLMTMKVPKIDFEPRMKNRMSKAKRFKNKQKVKEVLRNEAIQNIKEAKQSLTAEAREPQESADFIPLESKSVLDRFRDKKAKKK</sequence>
<feature type="region of interest" description="Disordered" evidence="6">
    <location>
        <begin position="1"/>
        <end position="52"/>
    </location>
</feature>
<dbReference type="PROSITE" id="PS50294">
    <property type="entry name" value="WD_REPEATS_REGION"/>
    <property type="match status" value="1"/>
</dbReference>
<keyword evidence="4" id="KW-0677">Repeat</keyword>
<feature type="domain" description="BING4 C-terminal" evidence="7">
    <location>
        <begin position="424"/>
        <end position="502"/>
    </location>
</feature>
<dbReference type="PROSITE" id="PS50082">
    <property type="entry name" value="WD_REPEATS_2"/>
    <property type="match status" value="1"/>
</dbReference>
<keyword evidence="9" id="KW-1185">Reference proteome</keyword>
<keyword evidence="5" id="KW-0539">Nucleus</keyword>